<evidence type="ECO:0000256" key="1">
    <source>
        <dbReference type="SAM" id="MobiDB-lite"/>
    </source>
</evidence>
<gene>
    <name evidence="2" type="ORF">Pmani_014925</name>
</gene>
<feature type="compositionally biased region" description="Basic and acidic residues" evidence="1">
    <location>
        <begin position="59"/>
        <end position="76"/>
    </location>
</feature>
<feature type="region of interest" description="Disordered" evidence="1">
    <location>
        <begin position="48"/>
        <end position="114"/>
    </location>
</feature>
<protein>
    <submittedName>
        <fullName evidence="2">Uncharacterized protein</fullName>
    </submittedName>
</protein>
<organism evidence="2 3">
    <name type="scientific">Petrolisthes manimaculis</name>
    <dbReference type="NCBI Taxonomy" id="1843537"/>
    <lineage>
        <taxon>Eukaryota</taxon>
        <taxon>Metazoa</taxon>
        <taxon>Ecdysozoa</taxon>
        <taxon>Arthropoda</taxon>
        <taxon>Crustacea</taxon>
        <taxon>Multicrustacea</taxon>
        <taxon>Malacostraca</taxon>
        <taxon>Eumalacostraca</taxon>
        <taxon>Eucarida</taxon>
        <taxon>Decapoda</taxon>
        <taxon>Pleocyemata</taxon>
        <taxon>Anomura</taxon>
        <taxon>Galatheoidea</taxon>
        <taxon>Porcellanidae</taxon>
        <taxon>Petrolisthes</taxon>
    </lineage>
</organism>
<feature type="region of interest" description="Disordered" evidence="1">
    <location>
        <begin position="1"/>
        <end position="32"/>
    </location>
</feature>
<dbReference type="EMBL" id="JAWZYT010001273">
    <property type="protein sequence ID" value="KAK4313743.1"/>
    <property type="molecule type" value="Genomic_DNA"/>
</dbReference>
<proteinExistence type="predicted"/>
<reference evidence="2" key="1">
    <citation type="submission" date="2023-11" db="EMBL/GenBank/DDBJ databases">
        <title>Genome assemblies of two species of porcelain crab, Petrolisthes cinctipes and Petrolisthes manimaculis (Anomura: Porcellanidae).</title>
        <authorList>
            <person name="Angst P."/>
        </authorList>
    </citation>
    <scope>NUCLEOTIDE SEQUENCE</scope>
    <source>
        <strain evidence="2">PB745_02</strain>
        <tissue evidence="2">Gill</tissue>
    </source>
</reference>
<comment type="caution">
    <text evidence="2">The sequence shown here is derived from an EMBL/GenBank/DDBJ whole genome shotgun (WGS) entry which is preliminary data.</text>
</comment>
<dbReference type="AlphaFoldDB" id="A0AAE1U7V3"/>
<evidence type="ECO:0000313" key="3">
    <source>
        <dbReference type="Proteomes" id="UP001292094"/>
    </source>
</evidence>
<feature type="compositionally biased region" description="Acidic residues" evidence="1">
    <location>
        <begin position="77"/>
        <end position="114"/>
    </location>
</feature>
<keyword evidence="3" id="KW-1185">Reference proteome</keyword>
<dbReference type="Proteomes" id="UP001292094">
    <property type="component" value="Unassembled WGS sequence"/>
</dbReference>
<accession>A0AAE1U7V3</accession>
<sequence length="114" mass="12690">MPPTPKEIVQPEVIGVKPCGPSKTSCAVDKTGRHTKCETTISVKPEIQVKGKNVTTTMDLKDGEEDKSGEEQKSEQVEDEEMSEPEEDEKSESEPEEDEKSESEEEMSESEDEN</sequence>
<name>A0AAE1U7V3_9EUCA</name>
<evidence type="ECO:0000313" key="2">
    <source>
        <dbReference type="EMBL" id="KAK4313743.1"/>
    </source>
</evidence>